<gene>
    <name evidence="4" type="primary">epsJ</name>
    <name evidence="4" type="ORF">VPLFYP99_01928</name>
</gene>
<protein>
    <submittedName>
        <fullName evidence="4">Putative glycosyltransferase EpsJ</fullName>
        <ecNumber evidence="4">2.4.-.-</ecNumber>
    </submittedName>
</protein>
<evidence type="ECO:0000256" key="1">
    <source>
        <dbReference type="ARBA" id="ARBA00022676"/>
    </source>
</evidence>
<dbReference type="GO" id="GO:0016757">
    <property type="term" value="F:glycosyltransferase activity"/>
    <property type="evidence" value="ECO:0007669"/>
    <property type="project" value="UniProtKB-KW"/>
</dbReference>
<accession>A0A6N3C1A3</accession>
<dbReference type="SUPFAM" id="SSF53448">
    <property type="entry name" value="Nucleotide-diphospho-sugar transferases"/>
    <property type="match status" value="1"/>
</dbReference>
<reference evidence="4" key="1">
    <citation type="submission" date="2019-11" db="EMBL/GenBank/DDBJ databases">
        <authorList>
            <person name="Feng L."/>
        </authorList>
    </citation>
    <scope>NUCLEOTIDE SEQUENCE</scope>
    <source>
        <strain evidence="4">VparvulaLFYP99</strain>
    </source>
</reference>
<evidence type="ECO:0000256" key="2">
    <source>
        <dbReference type="ARBA" id="ARBA00022679"/>
    </source>
</evidence>
<evidence type="ECO:0000313" key="4">
    <source>
        <dbReference type="EMBL" id="VYU08191.1"/>
    </source>
</evidence>
<keyword evidence="2 4" id="KW-0808">Transferase</keyword>
<dbReference type="Gene3D" id="3.90.550.10">
    <property type="entry name" value="Spore Coat Polysaccharide Biosynthesis Protein SpsA, Chain A"/>
    <property type="match status" value="1"/>
</dbReference>
<sequence>MELISVIVPVYNVESYVAECIESIQNQTYMNLEIILVDDGSKDMSGDICDQYAAYDERIKVIHQENGGISAARNAGIEAANGDYIGFVDSDDYIAPNMYEDMLSILKENDLDILECTAFRDKSGEIIEGCNDGSLEIFSRDEALKMAMYDCFVSLWSQLYKRSAIGGVRFPVGRKFEDTAVSYLFIANVKRVGHINRCYYYYRLNPNSTTQTSFDAKSRWDFVLGYEERLQYAIDHQLPYVDDCNSLLMKALLSCLTAYYAKPMGNQVYYDKCKKMIETYRNDASYKLLNSKYKLFLWSFGRADWIHKIGARLSYLAKQVRS</sequence>
<feature type="domain" description="Glycosyltransferase 2-like" evidence="3">
    <location>
        <begin position="5"/>
        <end position="117"/>
    </location>
</feature>
<dbReference type="Pfam" id="PF00535">
    <property type="entry name" value="Glycos_transf_2"/>
    <property type="match status" value="1"/>
</dbReference>
<proteinExistence type="predicted"/>
<dbReference type="InterPro" id="IPR001173">
    <property type="entry name" value="Glyco_trans_2-like"/>
</dbReference>
<name>A0A6N3C1A3_VEIPA</name>
<dbReference type="PANTHER" id="PTHR22916:SF51">
    <property type="entry name" value="GLYCOSYLTRANSFERASE EPSH-RELATED"/>
    <property type="match status" value="1"/>
</dbReference>
<keyword evidence="1 4" id="KW-0328">Glycosyltransferase</keyword>
<dbReference type="RefSeq" id="WP_156697395.1">
    <property type="nucleotide sequence ID" value="NZ_CACRUG010000006.1"/>
</dbReference>
<dbReference type="PANTHER" id="PTHR22916">
    <property type="entry name" value="GLYCOSYLTRANSFERASE"/>
    <property type="match status" value="1"/>
</dbReference>
<organism evidence="4">
    <name type="scientific">Veillonella parvula</name>
    <name type="common">Staphylococcus parvulus</name>
    <dbReference type="NCBI Taxonomy" id="29466"/>
    <lineage>
        <taxon>Bacteria</taxon>
        <taxon>Bacillati</taxon>
        <taxon>Bacillota</taxon>
        <taxon>Negativicutes</taxon>
        <taxon>Veillonellales</taxon>
        <taxon>Veillonellaceae</taxon>
        <taxon>Veillonella</taxon>
    </lineage>
</organism>
<evidence type="ECO:0000259" key="3">
    <source>
        <dbReference type="Pfam" id="PF00535"/>
    </source>
</evidence>
<dbReference type="EMBL" id="CACRUG010000006">
    <property type="protein sequence ID" value="VYU08191.1"/>
    <property type="molecule type" value="Genomic_DNA"/>
</dbReference>
<dbReference type="AlphaFoldDB" id="A0A6N3C1A3"/>
<dbReference type="CDD" id="cd00761">
    <property type="entry name" value="Glyco_tranf_GTA_type"/>
    <property type="match status" value="1"/>
</dbReference>
<dbReference type="EC" id="2.4.-.-" evidence="4"/>
<dbReference type="InterPro" id="IPR029044">
    <property type="entry name" value="Nucleotide-diphossugar_trans"/>
</dbReference>